<feature type="domain" description="KASH5-like coiled-coil" evidence="2">
    <location>
        <begin position="5"/>
        <end position="192"/>
    </location>
</feature>
<protein>
    <submittedName>
        <fullName evidence="3">Golgin subfamily A member 3-like</fullName>
    </submittedName>
</protein>
<evidence type="ECO:0000259" key="2">
    <source>
        <dbReference type="Pfam" id="PF14662"/>
    </source>
</evidence>
<dbReference type="RefSeq" id="XP_042582783.1">
    <property type="nucleotide sequence ID" value="XM_042726849.1"/>
</dbReference>
<dbReference type="Proteomes" id="UP001155660">
    <property type="component" value="Chromosome B7"/>
</dbReference>
<dbReference type="PANTHER" id="PTHR47300:SF1">
    <property type="entry name" value="PROTEIN KASH5"/>
    <property type="match status" value="1"/>
</dbReference>
<dbReference type="GO" id="GO:0034993">
    <property type="term" value="C:meiotic nuclear membrane microtubule tethering complex"/>
    <property type="evidence" value="ECO:0007669"/>
    <property type="project" value="InterPro"/>
</dbReference>
<organism evidence="3">
    <name type="scientific">Cyprinus carpio</name>
    <name type="common">Common carp</name>
    <dbReference type="NCBI Taxonomy" id="7962"/>
    <lineage>
        <taxon>Eukaryota</taxon>
        <taxon>Metazoa</taxon>
        <taxon>Chordata</taxon>
        <taxon>Craniata</taxon>
        <taxon>Vertebrata</taxon>
        <taxon>Euteleostomi</taxon>
        <taxon>Actinopterygii</taxon>
        <taxon>Neopterygii</taxon>
        <taxon>Teleostei</taxon>
        <taxon>Ostariophysi</taxon>
        <taxon>Cypriniformes</taxon>
        <taxon>Cyprinidae</taxon>
        <taxon>Cyprininae</taxon>
        <taxon>Cyprinus</taxon>
    </lineage>
</organism>
<dbReference type="GO" id="GO:0007015">
    <property type="term" value="P:actin filament organization"/>
    <property type="evidence" value="ECO:0007669"/>
    <property type="project" value="TreeGrafter"/>
</dbReference>
<sequence>MSGESGDLSGLVSELKHTQHRLSEQNSTLLRTVSQCEDTILQLSLEVSQLHTKLASTQLFVVRARSLSEELDETRCALRESQNRAARAQASNCALIKESTRLRALIKTTEEKNEKLTLERNLAEDRINKLRRENSELRGELEESHMVLAVKDRDLTKKSILLERLKDTHFESHKIIEGLQSELMRLQEHSEQALFRLNKYHISSHIPQRTDVTNHQSLHHEIQEAQPSQNVAMELISGSLSQILPSVPQRGDFESLQKIKPVEISHILHTQLSETDKVSNSASEKLQRLYLQKQQQHGSSRHQLVTLLKELELLETPLAAQGQHKAKHQRQEAHIAAAMTWWTGQIKEGKKNQAAQVPQETVMDIQKPIQSLEVNHIRLEGTKHGMKVLLKDQGTSTCNDAQIHFRDVAVVTDSSAEHLGAEELLKSLRKVEDMVSQALRAAQVLMSSEERIKERIEAISMMVEKALSRADATESQLSALEATISANTQVWTSME</sequence>
<dbReference type="GeneID" id="122137832"/>
<dbReference type="GO" id="GO:0034397">
    <property type="term" value="P:telomere localization"/>
    <property type="evidence" value="ECO:0007669"/>
    <property type="project" value="InterPro"/>
</dbReference>
<dbReference type="GO" id="GO:0090220">
    <property type="term" value="P:chromosome localization to nuclear envelope involved in homologous chromosome segregation"/>
    <property type="evidence" value="ECO:0007669"/>
    <property type="project" value="TreeGrafter"/>
</dbReference>
<proteinExistence type="predicted"/>
<feature type="coiled-coil region" evidence="1">
    <location>
        <begin position="421"/>
        <end position="483"/>
    </location>
</feature>
<reference evidence="3" key="1">
    <citation type="submission" date="2025-08" db="UniProtKB">
        <authorList>
            <consortium name="RefSeq"/>
        </authorList>
    </citation>
    <scope>IDENTIFICATION</scope>
    <source>
        <tissue evidence="3">Muscle</tissue>
    </source>
</reference>
<dbReference type="AlphaFoldDB" id="A0A9Q9WG44"/>
<dbReference type="KEGG" id="ccar:122137832"/>
<feature type="coiled-coil region" evidence="1">
    <location>
        <begin position="64"/>
        <end position="147"/>
    </location>
</feature>
<dbReference type="GO" id="GO:0070840">
    <property type="term" value="F:dynein complex binding"/>
    <property type="evidence" value="ECO:0007669"/>
    <property type="project" value="TreeGrafter"/>
</dbReference>
<name>A0A9Q9WG44_CYPCA</name>
<dbReference type="GO" id="GO:0000781">
    <property type="term" value="C:chromosome, telomeric region"/>
    <property type="evidence" value="ECO:0007669"/>
    <property type="project" value="TreeGrafter"/>
</dbReference>
<dbReference type="OrthoDB" id="10062605at2759"/>
<dbReference type="GO" id="GO:0005640">
    <property type="term" value="C:nuclear outer membrane"/>
    <property type="evidence" value="ECO:0007669"/>
    <property type="project" value="TreeGrafter"/>
</dbReference>
<evidence type="ECO:0000313" key="3">
    <source>
        <dbReference type="RefSeq" id="XP_042582783.1"/>
    </source>
</evidence>
<accession>A0A9Q9WG44</accession>
<keyword evidence="1" id="KW-0175">Coiled coil</keyword>
<dbReference type="InterPro" id="IPR028170">
    <property type="entry name" value="KASH5"/>
</dbReference>
<dbReference type="GO" id="GO:0000800">
    <property type="term" value="C:lateral element"/>
    <property type="evidence" value="ECO:0007669"/>
    <property type="project" value="TreeGrafter"/>
</dbReference>
<dbReference type="PANTHER" id="PTHR47300">
    <property type="entry name" value="PROTEIN KASH5"/>
    <property type="match status" value="1"/>
</dbReference>
<dbReference type="GO" id="GO:0051653">
    <property type="term" value="P:spindle localization"/>
    <property type="evidence" value="ECO:0007669"/>
    <property type="project" value="TreeGrafter"/>
</dbReference>
<dbReference type="GO" id="GO:0051225">
    <property type="term" value="P:spindle assembly"/>
    <property type="evidence" value="ECO:0007669"/>
    <property type="project" value="TreeGrafter"/>
</dbReference>
<dbReference type="GO" id="GO:0090619">
    <property type="term" value="C:meiotic spindle pole"/>
    <property type="evidence" value="ECO:0007669"/>
    <property type="project" value="TreeGrafter"/>
</dbReference>
<dbReference type="GO" id="GO:0007129">
    <property type="term" value="P:homologous chromosome pairing at meiosis"/>
    <property type="evidence" value="ECO:0007669"/>
    <property type="project" value="TreeGrafter"/>
</dbReference>
<dbReference type="InterPro" id="IPR028168">
    <property type="entry name" value="KASH5_CC"/>
</dbReference>
<evidence type="ECO:0000256" key="1">
    <source>
        <dbReference type="SAM" id="Coils"/>
    </source>
</evidence>
<dbReference type="Pfam" id="PF14662">
    <property type="entry name" value="KASH_CCD"/>
    <property type="match status" value="1"/>
</dbReference>
<gene>
    <name evidence="3" type="primary">LOC122137832</name>
</gene>